<evidence type="ECO:0000313" key="2">
    <source>
        <dbReference type="EMBL" id="OGZ12234.1"/>
    </source>
</evidence>
<dbReference type="AlphaFoldDB" id="A0A1G2DF10"/>
<gene>
    <name evidence="2" type="ORF">A2942_03920</name>
</gene>
<keyword evidence="1" id="KW-0812">Transmembrane</keyword>
<organism evidence="2 3">
    <name type="scientific">Candidatus Lloydbacteria bacterium RIFCSPLOWO2_01_FULL_50_20</name>
    <dbReference type="NCBI Taxonomy" id="1798665"/>
    <lineage>
        <taxon>Bacteria</taxon>
        <taxon>Candidatus Lloydiibacteriota</taxon>
    </lineage>
</organism>
<accession>A0A1G2DF10</accession>
<name>A0A1G2DF10_9BACT</name>
<reference evidence="2 3" key="1">
    <citation type="journal article" date="2016" name="Nat. Commun.">
        <title>Thousands of microbial genomes shed light on interconnected biogeochemical processes in an aquifer system.</title>
        <authorList>
            <person name="Anantharaman K."/>
            <person name="Brown C.T."/>
            <person name="Hug L.A."/>
            <person name="Sharon I."/>
            <person name="Castelle C.J."/>
            <person name="Probst A.J."/>
            <person name="Thomas B.C."/>
            <person name="Singh A."/>
            <person name="Wilkins M.J."/>
            <person name="Karaoz U."/>
            <person name="Brodie E.L."/>
            <person name="Williams K.H."/>
            <person name="Hubbard S.S."/>
            <person name="Banfield J.F."/>
        </authorList>
    </citation>
    <scope>NUCLEOTIDE SEQUENCE [LARGE SCALE GENOMIC DNA]</scope>
</reference>
<keyword evidence="1" id="KW-1133">Transmembrane helix</keyword>
<feature type="transmembrane region" description="Helical" evidence="1">
    <location>
        <begin position="30"/>
        <end position="49"/>
    </location>
</feature>
<proteinExistence type="predicted"/>
<evidence type="ECO:0000256" key="1">
    <source>
        <dbReference type="SAM" id="Phobius"/>
    </source>
</evidence>
<sequence length="84" mass="9017">MLSVSRLLQLVFTIGILFGLFLPLSALKASILPIVIVGATLALLCLVLIEKDNAVKMEAAVAVFVGFIFLAIPMAILLFVRGFQ</sequence>
<dbReference type="Proteomes" id="UP000178534">
    <property type="component" value="Unassembled WGS sequence"/>
</dbReference>
<protein>
    <submittedName>
        <fullName evidence="2">Uncharacterized protein</fullName>
    </submittedName>
</protein>
<comment type="caution">
    <text evidence="2">The sequence shown here is derived from an EMBL/GenBank/DDBJ whole genome shotgun (WGS) entry which is preliminary data.</text>
</comment>
<dbReference type="EMBL" id="MHLP01000026">
    <property type="protein sequence ID" value="OGZ12234.1"/>
    <property type="molecule type" value="Genomic_DNA"/>
</dbReference>
<feature type="transmembrane region" description="Helical" evidence="1">
    <location>
        <begin position="61"/>
        <end position="80"/>
    </location>
</feature>
<keyword evidence="1" id="KW-0472">Membrane</keyword>
<evidence type="ECO:0000313" key="3">
    <source>
        <dbReference type="Proteomes" id="UP000178534"/>
    </source>
</evidence>
<feature type="transmembrane region" description="Helical" evidence="1">
    <location>
        <begin position="7"/>
        <end position="24"/>
    </location>
</feature>